<accession>A0A6G8QCY3</accession>
<sequence length="445" mass="46984">MRVVIVGGGEVGFNAARMLSGEGHRVVVIDQDEAHVERMSEQLDALVMQGNGASPKTLREAETDKSDLLIAVTSSDESNIIACLAARAQGVARTVARINNPDYYDPEETFAGKTLGIDFVIHTEQMAAEEIFEALMAPGAVDVETFAEKTIQVAEVVLKEGSPAVDRAVRDVRLPRRSLVVGVVRGGEPLVPTGKTVLRRGDHVFLIGERRRSIPAAVAAVATDTEPVKEVMILGGHRIGLILAQILERAGISVKVVERDEARARHVASQLKRGLVLRDEGVSRDFLLAEGVDTTDAFVAVTEDDRANLLAAMNARTLGARLTVAGISRSEFSPLSEALGVDVAVSPRLLAAGAILRFVRRGEIAAVTLLESGAQIIDLGVPAGCRVVDRPLSEVAFPKGAIVGAVLRDGAVLIPGGGDALRAGDEAVVFTVGSAVEEVEALFAP</sequence>
<reference evidence="9 10" key="1">
    <citation type="submission" date="2019-10" db="EMBL/GenBank/DDBJ databases">
        <title>Rubrobacter sp nov SCSIO 52090 isolated from a deep-sea sediment in the South China Sea.</title>
        <authorList>
            <person name="Chen R.W."/>
        </authorList>
    </citation>
    <scope>NUCLEOTIDE SEQUENCE [LARGE SCALE GENOMIC DNA]</scope>
    <source>
        <strain evidence="9 10">SCSIO 52909</strain>
    </source>
</reference>
<dbReference type="GO" id="GO:0005886">
    <property type="term" value="C:plasma membrane"/>
    <property type="evidence" value="ECO:0007669"/>
    <property type="project" value="InterPro"/>
</dbReference>
<dbReference type="InterPro" id="IPR006037">
    <property type="entry name" value="RCK_C"/>
</dbReference>
<dbReference type="GO" id="GO:0015079">
    <property type="term" value="F:potassium ion transmembrane transporter activity"/>
    <property type="evidence" value="ECO:0007669"/>
    <property type="project" value="InterPro"/>
</dbReference>
<evidence type="ECO:0000259" key="7">
    <source>
        <dbReference type="PROSITE" id="PS51201"/>
    </source>
</evidence>
<dbReference type="Gene3D" id="3.40.50.720">
    <property type="entry name" value="NAD(P)-binding Rossmann-like Domain"/>
    <property type="match status" value="2"/>
</dbReference>
<keyword evidence="4" id="KW-0630">Potassium</keyword>
<dbReference type="NCBIfam" id="NF007039">
    <property type="entry name" value="PRK09496.3-2"/>
    <property type="match status" value="1"/>
</dbReference>
<dbReference type="Pfam" id="PF02254">
    <property type="entry name" value="TrkA_N"/>
    <property type="match status" value="2"/>
</dbReference>
<evidence type="ECO:0000256" key="3">
    <source>
        <dbReference type="ARBA" id="ARBA00022538"/>
    </source>
</evidence>
<dbReference type="InterPro" id="IPR036291">
    <property type="entry name" value="NAD(P)-bd_dom_sf"/>
</dbReference>
<dbReference type="InterPro" id="IPR036721">
    <property type="entry name" value="RCK_C_sf"/>
</dbReference>
<name>A0A6G8QCY3_9ACTN</name>
<evidence type="ECO:0000256" key="1">
    <source>
        <dbReference type="ARBA" id="ARBA00017378"/>
    </source>
</evidence>
<dbReference type="PROSITE" id="PS51202">
    <property type="entry name" value="RCK_C"/>
    <property type="match status" value="2"/>
</dbReference>
<evidence type="ECO:0000256" key="5">
    <source>
        <dbReference type="ARBA" id="ARBA00023027"/>
    </source>
</evidence>
<dbReference type="InterPro" id="IPR003148">
    <property type="entry name" value="RCK_N"/>
</dbReference>
<keyword evidence="10" id="KW-1185">Reference proteome</keyword>
<evidence type="ECO:0000259" key="8">
    <source>
        <dbReference type="PROSITE" id="PS51202"/>
    </source>
</evidence>
<protein>
    <recommendedName>
        <fullName evidence="1">Trk system potassium uptake protein TrkA</fullName>
    </recommendedName>
</protein>
<evidence type="ECO:0000256" key="4">
    <source>
        <dbReference type="ARBA" id="ARBA00022958"/>
    </source>
</evidence>
<dbReference type="NCBIfam" id="NF007031">
    <property type="entry name" value="PRK09496.1-2"/>
    <property type="match status" value="1"/>
</dbReference>
<dbReference type="EMBL" id="CP045119">
    <property type="protein sequence ID" value="QIN84251.1"/>
    <property type="molecule type" value="Genomic_DNA"/>
</dbReference>
<dbReference type="SUPFAM" id="SSF51735">
    <property type="entry name" value="NAD(P)-binding Rossmann-fold domains"/>
    <property type="match status" value="2"/>
</dbReference>
<dbReference type="NCBIfam" id="NF007041">
    <property type="entry name" value="PRK09496.3-4"/>
    <property type="match status" value="1"/>
</dbReference>
<dbReference type="PANTHER" id="PTHR43833">
    <property type="entry name" value="POTASSIUM CHANNEL PROTEIN 2-RELATED-RELATED"/>
    <property type="match status" value="1"/>
</dbReference>
<dbReference type="RefSeq" id="WP_166178244.1">
    <property type="nucleotide sequence ID" value="NZ_CP045119.1"/>
</dbReference>
<gene>
    <name evidence="9" type="primary">trkA</name>
    <name evidence="9" type="ORF">GBA63_17525</name>
</gene>
<dbReference type="Gene3D" id="3.30.70.1450">
    <property type="entry name" value="Regulator of K+ conductance, C-terminal domain"/>
    <property type="match status" value="2"/>
</dbReference>
<dbReference type="SUPFAM" id="SSF116726">
    <property type="entry name" value="TrkA C-terminal domain-like"/>
    <property type="match status" value="2"/>
</dbReference>
<dbReference type="NCBIfam" id="NF007032">
    <property type="entry name" value="PRK09496.1-4"/>
    <property type="match status" value="1"/>
</dbReference>
<dbReference type="KEGG" id="rub:GBA63_17525"/>
<keyword evidence="5" id="KW-0520">NAD</keyword>
<feature type="domain" description="RCK C-terminal" evidence="8">
    <location>
        <begin position="364"/>
        <end position="445"/>
    </location>
</feature>
<dbReference type="AlphaFoldDB" id="A0A6G8QCY3"/>
<evidence type="ECO:0000256" key="2">
    <source>
        <dbReference type="ARBA" id="ARBA00022448"/>
    </source>
</evidence>
<evidence type="ECO:0000313" key="9">
    <source>
        <dbReference type="EMBL" id="QIN84251.1"/>
    </source>
</evidence>
<keyword evidence="6" id="KW-0406">Ion transport</keyword>
<feature type="domain" description="RCK N-terminal" evidence="7">
    <location>
        <begin position="228"/>
        <end position="345"/>
    </location>
</feature>
<feature type="domain" description="RCK N-terminal" evidence="7">
    <location>
        <begin position="1"/>
        <end position="121"/>
    </location>
</feature>
<dbReference type="Pfam" id="PF02080">
    <property type="entry name" value="TrkA_C"/>
    <property type="match status" value="2"/>
</dbReference>
<keyword evidence="3" id="KW-0633">Potassium transport</keyword>
<dbReference type="InterPro" id="IPR050721">
    <property type="entry name" value="Trk_Ktr_HKT_K-transport"/>
</dbReference>
<feature type="domain" description="RCK C-terminal" evidence="8">
    <location>
        <begin position="141"/>
        <end position="223"/>
    </location>
</feature>
<evidence type="ECO:0000313" key="10">
    <source>
        <dbReference type="Proteomes" id="UP000501452"/>
    </source>
</evidence>
<dbReference type="Proteomes" id="UP000501452">
    <property type="component" value="Chromosome"/>
</dbReference>
<dbReference type="PRINTS" id="PR00335">
    <property type="entry name" value="KUPTAKETRKA"/>
</dbReference>
<dbReference type="InterPro" id="IPR006036">
    <property type="entry name" value="K_uptake_TrkA"/>
</dbReference>
<proteinExistence type="predicted"/>
<organism evidence="9 10">
    <name type="scientific">Rubrobacter tropicus</name>
    <dbReference type="NCBI Taxonomy" id="2653851"/>
    <lineage>
        <taxon>Bacteria</taxon>
        <taxon>Bacillati</taxon>
        <taxon>Actinomycetota</taxon>
        <taxon>Rubrobacteria</taxon>
        <taxon>Rubrobacterales</taxon>
        <taxon>Rubrobacteraceae</taxon>
        <taxon>Rubrobacter</taxon>
    </lineage>
</organism>
<dbReference type="PANTHER" id="PTHR43833:SF5">
    <property type="entry name" value="TRK SYSTEM POTASSIUM UPTAKE PROTEIN TRKA"/>
    <property type="match status" value="1"/>
</dbReference>
<dbReference type="PROSITE" id="PS51201">
    <property type="entry name" value="RCK_N"/>
    <property type="match status" value="2"/>
</dbReference>
<evidence type="ECO:0000256" key="6">
    <source>
        <dbReference type="ARBA" id="ARBA00023065"/>
    </source>
</evidence>
<keyword evidence="2" id="KW-0813">Transport</keyword>